<gene>
    <name evidence="1" type="ORF">INQ42_00090</name>
</gene>
<reference evidence="1 2" key="1">
    <citation type="submission" date="2020-10" db="EMBL/GenBank/DDBJ databases">
        <title>complete genome sequencing of Lysobacter sp. H23M41.</title>
        <authorList>
            <person name="Bae J.-W."/>
            <person name="Lee S.-Y."/>
        </authorList>
    </citation>
    <scope>NUCLEOTIDE SEQUENCE [LARGE SCALE GENOMIC DNA]</scope>
    <source>
        <strain evidence="1 2">H23M41</strain>
    </source>
</reference>
<proteinExistence type="predicted"/>
<organism evidence="1 2">
    <name type="scientific">Novilysobacter avium</name>
    <dbReference type="NCBI Taxonomy" id="2781023"/>
    <lineage>
        <taxon>Bacteria</taxon>
        <taxon>Pseudomonadati</taxon>
        <taxon>Pseudomonadota</taxon>
        <taxon>Gammaproteobacteria</taxon>
        <taxon>Lysobacterales</taxon>
        <taxon>Lysobacteraceae</taxon>
        <taxon>Novilysobacter</taxon>
    </lineage>
</organism>
<dbReference type="EMBL" id="CP063657">
    <property type="protein sequence ID" value="QOW22080.1"/>
    <property type="molecule type" value="Genomic_DNA"/>
</dbReference>
<accession>A0A7S6UKV2</accession>
<evidence type="ECO:0000313" key="2">
    <source>
        <dbReference type="Proteomes" id="UP000593932"/>
    </source>
</evidence>
<name>A0A7S6UKV2_9GAMM</name>
<dbReference type="Proteomes" id="UP000593932">
    <property type="component" value="Chromosome"/>
</dbReference>
<protein>
    <submittedName>
        <fullName evidence="1">Uncharacterized protein</fullName>
    </submittedName>
</protein>
<sequence length="172" mass="17098">MRYAIATPAGLVPLLLIALVLMPAGASASGARKGVHAKHGEMVLLRDVSARHAVRTKPPGMALIVDPSPKSNLDAVLGTGELSEEEYASLGAGSAARPVPAVTQMTGRALAPLGSLTSTTNGTLSGNGINQALGVPMGAVGNVTRGVGDQVRGALAQFPLVSPPATTPPPGG</sequence>
<evidence type="ECO:0000313" key="1">
    <source>
        <dbReference type="EMBL" id="QOW22080.1"/>
    </source>
</evidence>
<keyword evidence="2" id="KW-1185">Reference proteome</keyword>
<dbReference type="RefSeq" id="WP_194034627.1">
    <property type="nucleotide sequence ID" value="NZ_CP063657.1"/>
</dbReference>